<comment type="caution">
    <text evidence="2">The sequence shown here is derived from an EMBL/GenBank/DDBJ whole genome shotgun (WGS) entry which is preliminary data.</text>
</comment>
<dbReference type="Proteomes" id="UP000291101">
    <property type="component" value="Unassembled WGS sequence"/>
</dbReference>
<dbReference type="AlphaFoldDB" id="A0A4Q2SHZ3"/>
<protein>
    <submittedName>
        <fullName evidence="2">Uncharacterized protein</fullName>
    </submittedName>
</protein>
<gene>
    <name evidence="2" type="ORF">EUA94_21775</name>
</gene>
<organism evidence="2 3">
    <name type="scientific">Nocardioides zhouii</name>
    <dbReference type="NCBI Taxonomy" id="1168729"/>
    <lineage>
        <taxon>Bacteria</taxon>
        <taxon>Bacillati</taxon>
        <taxon>Actinomycetota</taxon>
        <taxon>Actinomycetes</taxon>
        <taxon>Propionibacteriales</taxon>
        <taxon>Nocardioidaceae</taxon>
        <taxon>Nocardioides</taxon>
    </lineage>
</organism>
<feature type="compositionally biased region" description="Basic and acidic residues" evidence="1">
    <location>
        <begin position="111"/>
        <end position="121"/>
    </location>
</feature>
<evidence type="ECO:0000256" key="1">
    <source>
        <dbReference type="SAM" id="MobiDB-lite"/>
    </source>
</evidence>
<evidence type="ECO:0000313" key="3">
    <source>
        <dbReference type="Proteomes" id="UP000291101"/>
    </source>
</evidence>
<accession>A0A4Q2SHZ3</accession>
<keyword evidence="3" id="KW-1185">Reference proteome</keyword>
<reference evidence="2 3" key="1">
    <citation type="submission" date="2019-01" db="EMBL/GenBank/DDBJ databases">
        <title>Novel species of Nocardioides.</title>
        <authorList>
            <person name="Liu Q."/>
            <person name="X Y.-H."/>
        </authorList>
    </citation>
    <scope>NUCLEOTIDE SEQUENCE [LARGE SCALE GENOMIC DNA]</scope>
    <source>
        <strain evidence="2 3">HLT2-9</strain>
    </source>
</reference>
<proteinExistence type="predicted"/>
<feature type="compositionally biased region" description="Basic and acidic residues" evidence="1">
    <location>
        <begin position="17"/>
        <end position="32"/>
    </location>
</feature>
<feature type="compositionally biased region" description="Basic residues" evidence="1">
    <location>
        <begin position="94"/>
        <end position="110"/>
    </location>
</feature>
<feature type="compositionally biased region" description="Polar residues" evidence="1">
    <location>
        <begin position="1"/>
        <end position="11"/>
    </location>
</feature>
<sequence>MRGLSSSSHACSTYAADRGRHDPAREGTDRPGARRAARVVHRGHARRCGQQRPRAAGHGVRRRRRAGVGGHQPHSDAPTVPSFPRKGQSAHAVAGRRRRRRQRGPGRHSRAREGRRREGRR</sequence>
<feature type="region of interest" description="Disordered" evidence="1">
    <location>
        <begin position="1"/>
        <end position="121"/>
    </location>
</feature>
<evidence type="ECO:0000313" key="2">
    <source>
        <dbReference type="EMBL" id="RYC03559.1"/>
    </source>
</evidence>
<dbReference type="EMBL" id="SDWV01000036">
    <property type="protein sequence ID" value="RYC03559.1"/>
    <property type="molecule type" value="Genomic_DNA"/>
</dbReference>
<feature type="compositionally biased region" description="Basic residues" evidence="1">
    <location>
        <begin position="33"/>
        <end position="49"/>
    </location>
</feature>
<name>A0A4Q2SHZ3_9ACTN</name>